<dbReference type="EMBL" id="JAHUTJ010002079">
    <property type="protein sequence ID" value="MED6265043.1"/>
    <property type="molecule type" value="Genomic_DNA"/>
</dbReference>
<reference evidence="1 2" key="1">
    <citation type="submission" date="2021-06" db="EMBL/GenBank/DDBJ databases">
        <authorList>
            <person name="Palmer J.M."/>
        </authorList>
    </citation>
    <scope>NUCLEOTIDE SEQUENCE [LARGE SCALE GENOMIC DNA]</scope>
    <source>
        <strain evidence="1 2">CL_MEX2019</strain>
        <tissue evidence="1">Muscle</tissue>
    </source>
</reference>
<keyword evidence="2" id="KW-1185">Reference proteome</keyword>
<organism evidence="1 2">
    <name type="scientific">Characodon lateralis</name>
    <dbReference type="NCBI Taxonomy" id="208331"/>
    <lineage>
        <taxon>Eukaryota</taxon>
        <taxon>Metazoa</taxon>
        <taxon>Chordata</taxon>
        <taxon>Craniata</taxon>
        <taxon>Vertebrata</taxon>
        <taxon>Euteleostomi</taxon>
        <taxon>Actinopterygii</taxon>
        <taxon>Neopterygii</taxon>
        <taxon>Teleostei</taxon>
        <taxon>Neoteleostei</taxon>
        <taxon>Acanthomorphata</taxon>
        <taxon>Ovalentaria</taxon>
        <taxon>Atherinomorphae</taxon>
        <taxon>Cyprinodontiformes</taxon>
        <taxon>Goodeidae</taxon>
        <taxon>Characodon</taxon>
    </lineage>
</organism>
<accession>A0ABU7CQ77</accession>
<sequence length="105" mass="11490">MLLPVFMGPAQIFLKNMMLNVSVACWKKALYYQDKVGISVKSVAVDVKPVMNGCVSALYLFSEYSIRESILKVSDSLLFSRCVGVGVCFLATTGDVSLIPNMSLQ</sequence>
<proteinExistence type="predicted"/>
<evidence type="ECO:0000313" key="2">
    <source>
        <dbReference type="Proteomes" id="UP001352852"/>
    </source>
</evidence>
<protein>
    <submittedName>
        <fullName evidence="1">Uncharacterized protein</fullName>
    </submittedName>
</protein>
<comment type="caution">
    <text evidence="1">The sequence shown here is derived from an EMBL/GenBank/DDBJ whole genome shotgun (WGS) entry which is preliminary data.</text>
</comment>
<name>A0ABU7CQ77_9TELE</name>
<evidence type="ECO:0000313" key="1">
    <source>
        <dbReference type="EMBL" id="MED6265043.1"/>
    </source>
</evidence>
<gene>
    <name evidence="1" type="ORF">CHARACLAT_021357</name>
</gene>
<dbReference type="Proteomes" id="UP001352852">
    <property type="component" value="Unassembled WGS sequence"/>
</dbReference>